<evidence type="ECO:0000313" key="3">
    <source>
        <dbReference type="Proteomes" id="UP000070188"/>
    </source>
</evidence>
<name>A0A132MW78_9ACTN</name>
<feature type="transmembrane region" description="Helical" evidence="1">
    <location>
        <begin position="31"/>
        <end position="50"/>
    </location>
</feature>
<accession>A0A132MW78</accession>
<keyword evidence="3" id="KW-1185">Reference proteome</keyword>
<keyword evidence="1" id="KW-1133">Transmembrane helix</keyword>
<organism evidence="2 3">
    <name type="scientific">Carbonactinospora thermoautotrophica</name>
    <dbReference type="NCBI Taxonomy" id="1469144"/>
    <lineage>
        <taxon>Bacteria</taxon>
        <taxon>Bacillati</taxon>
        <taxon>Actinomycetota</taxon>
        <taxon>Actinomycetes</taxon>
        <taxon>Kitasatosporales</taxon>
        <taxon>Carbonactinosporaceae</taxon>
        <taxon>Carbonactinospora</taxon>
    </lineage>
</organism>
<dbReference type="STRING" id="1469144.LI90_3160"/>
<reference evidence="3" key="1">
    <citation type="submission" date="2015-04" db="EMBL/GenBank/DDBJ databases">
        <title>Physiological reanalysis, assessment of diazotrophy, and genome sequences of multiple isolates of Streptomyces thermoautotrophicus.</title>
        <authorList>
            <person name="MacKellar D.C."/>
            <person name="Lieber L."/>
            <person name="Norman J."/>
            <person name="Bolger A."/>
            <person name="Tobin C."/>
            <person name="Murray J.W."/>
            <person name="Chang R."/>
            <person name="Ford T."/>
            <person name="Nguyen P.Q."/>
            <person name="Woodward J."/>
            <person name="Permingeat H."/>
            <person name="Joshi N.S."/>
            <person name="Silver P.A."/>
            <person name="Usadel B."/>
            <person name="Rutherford A.W."/>
            <person name="Friesen M."/>
            <person name="Prell J."/>
        </authorList>
    </citation>
    <scope>NUCLEOTIDE SEQUENCE [LARGE SCALE GENOMIC DNA]</scope>
    <source>
        <strain evidence="3">H1</strain>
    </source>
</reference>
<dbReference type="EMBL" id="LAXD01000001">
    <property type="protein sequence ID" value="KWX02119.1"/>
    <property type="molecule type" value="Genomic_DNA"/>
</dbReference>
<dbReference type="PATRIC" id="fig|1469144.10.peg.3404"/>
<proteinExistence type="predicted"/>
<dbReference type="RefSeq" id="WP_267592964.1">
    <property type="nucleotide sequence ID" value="NZ_CP171739.1"/>
</dbReference>
<dbReference type="AlphaFoldDB" id="A0A132MW78"/>
<keyword evidence="1" id="KW-0472">Membrane</keyword>
<keyword evidence="1" id="KW-0812">Transmembrane</keyword>
<dbReference type="Proteomes" id="UP000070188">
    <property type="component" value="Unassembled WGS sequence"/>
</dbReference>
<comment type="caution">
    <text evidence="2">The sequence shown here is derived from an EMBL/GenBank/DDBJ whole genome shotgun (WGS) entry which is preliminary data.</text>
</comment>
<gene>
    <name evidence="2" type="ORF">LI90_3160</name>
</gene>
<feature type="transmembrane region" description="Helical" evidence="1">
    <location>
        <begin position="7"/>
        <end position="25"/>
    </location>
</feature>
<protein>
    <submittedName>
        <fullName evidence="2">Uncharacterized protein</fullName>
    </submittedName>
</protein>
<evidence type="ECO:0000256" key="1">
    <source>
        <dbReference type="SAM" id="Phobius"/>
    </source>
</evidence>
<evidence type="ECO:0000313" key="2">
    <source>
        <dbReference type="EMBL" id="KWX02119.1"/>
    </source>
</evidence>
<sequence length="67" mass="6664">MPSAAEAALWGIFGCLLVPGVLLATGKEVEVAAFAAGGLAVIVLAAYVALRVWGAKLSDIHEGDGVG</sequence>